<dbReference type="EMBL" id="MLYV02000599">
    <property type="protein sequence ID" value="PSR82133.1"/>
    <property type="molecule type" value="Genomic_DNA"/>
</dbReference>
<keyword evidence="2" id="KW-1185">Reference proteome</keyword>
<evidence type="ECO:0000313" key="1">
    <source>
        <dbReference type="EMBL" id="PSR82133.1"/>
    </source>
</evidence>
<sequence>MVTTVESKKKLHKVVPYGVFWDGAAVTLSLFDDGGQIASATIFHEDVEHTGVAVNVSVVIAYNVFMLKVLEDISEFLGVSVVGVKRKRGCAHFGDDLFSIPSCHSFKVEFLSRENLEK</sequence>
<comment type="caution">
    <text evidence="1">The sequence shown here is derived from an EMBL/GenBank/DDBJ whole genome shotgun (WGS) entry which is preliminary data.</text>
</comment>
<accession>A0A1U7KF30</accession>
<proteinExistence type="predicted"/>
<protein>
    <submittedName>
        <fullName evidence="1">Uncharacterized protein</fullName>
    </submittedName>
</protein>
<organism evidence="1 2">
    <name type="scientific">Hermanssonia centrifuga</name>
    <dbReference type="NCBI Taxonomy" id="98765"/>
    <lineage>
        <taxon>Eukaryota</taxon>
        <taxon>Fungi</taxon>
        <taxon>Dikarya</taxon>
        <taxon>Basidiomycota</taxon>
        <taxon>Agaricomycotina</taxon>
        <taxon>Agaricomycetes</taxon>
        <taxon>Polyporales</taxon>
        <taxon>Meruliaceae</taxon>
        <taxon>Hermanssonia</taxon>
    </lineage>
</organism>
<gene>
    <name evidence="1" type="ORF">PHLCEN_2v6125</name>
</gene>
<evidence type="ECO:0000313" key="2">
    <source>
        <dbReference type="Proteomes" id="UP000186601"/>
    </source>
</evidence>
<dbReference type="Proteomes" id="UP000186601">
    <property type="component" value="Unassembled WGS sequence"/>
</dbReference>
<reference evidence="1 2" key="1">
    <citation type="submission" date="2018-02" db="EMBL/GenBank/DDBJ databases">
        <title>Genome sequence of the basidiomycete white-rot fungus Phlebia centrifuga.</title>
        <authorList>
            <person name="Granchi Z."/>
            <person name="Peng M."/>
            <person name="de Vries R.P."/>
            <person name="Hilden K."/>
            <person name="Makela M.R."/>
            <person name="Grigoriev I."/>
            <person name="Riley R."/>
        </authorList>
    </citation>
    <scope>NUCLEOTIDE SEQUENCE [LARGE SCALE GENOMIC DNA]</scope>
    <source>
        <strain evidence="1 2">FBCC195</strain>
    </source>
</reference>
<dbReference type="AlphaFoldDB" id="A0A1U7KF30"/>
<name>A0A1U7KF30_9APHY</name>